<dbReference type="Gene3D" id="3.80.10.10">
    <property type="entry name" value="Ribonuclease Inhibitor"/>
    <property type="match status" value="1"/>
</dbReference>
<evidence type="ECO:0000313" key="3">
    <source>
        <dbReference type="Proteomes" id="UP001590951"/>
    </source>
</evidence>
<feature type="compositionally biased region" description="Basic residues" evidence="1">
    <location>
        <begin position="645"/>
        <end position="654"/>
    </location>
</feature>
<feature type="compositionally biased region" description="Basic residues" evidence="1">
    <location>
        <begin position="10"/>
        <end position="24"/>
    </location>
</feature>
<sequence length="739" mass="84704">MVGTTLRQRPTQRKPKPSKYRSARKNISYREQSSDCDEFDEPASEDDYESGPLSPRPHKPPPPAQRSKVKVSRKCKSIEPGHRRPFSKKAKISHIFTKAQEHRDTGIQLTGKKMPWQTLPYLIWLSIFDYASRPLVSDTFQPMPSINWLFNVALCCKAFAEPALSTLYYSPPLSPPTRAYRLFEQLATQTDRSTFNYGAKVKYLDVEASGTLLHKYAGQDPIDIGAFFSFTPQLRGFGVHLLSDNPKLRKRVSFSRSTNAKGIYQRSMFSTLEEHNVALQDWTWNQLLGRQTLPLPELKEVHNMAPFHTLRKISFVNYEGSINDKAKRREDLFAESLSVLPNLESLSFRMCSIISDRLMPLLPDNLQTLEILDCTHLKSPALNTFLAAKGRLLKQLILDHNNSLNLSFLAGLAQSCPNLEHLRMDLRYFNSFFAVRDSDPKYEVLFAETERPSWPLSLQSLELYHLRKWSLDVAEIFFSSLMDAARLLPNLRQLRIKASLEASGWRDRVEFRDKFTGRLRHVFLRKSSPPNPHLKSIAAFKAFKKQHSDERRKGREQKRSIVSSPATRSARKDMASVQLSHVEVPENAAKEEESDSDAPLIKTRRNAVEESDSNVPPLKVRRSTRVKTQRDDIYTISDSSPSRPKVSRRRKRRKGPDDSSSEDSALEEDVVGPTTRSQSDEEEDGLYVQGLCDVVDVLIDNLRPTEEQLKEADFLDEEASGDEDWNGNDDMIWDEHYAW</sequence>
<feature type="region of interest" description="Disordered" evidence="1">
    <location>
        <begin position="1"/>
        <end position="83"/>
    </location>
</feature>
<feature type="compositionally biased region" description="Acidic residues" evidence="1">
    <location>
        <begin position="34"/>
        <end position="49"/>
    </location>
</feature>
<dbReference type="SUPFAM" id="SSF52047">
    <property type="entry name" value="RNI-like"/>
    <property type="match status" value="1"/>
</dbReference>
<feature type="compositionally biased region" description="Acidic residues" evidence="1">
    <location>
        <begin position="659"/>
        <end position="670"/>
    </location>
</feature>
<reference evidence="2 3" key="1">
    <citation type="submission" date="2024-09" db="EMBL/GenBank/DDBJ databases">
        <title>Rethinking Asexuality: The Enigmatic Case of Functional Sexual Genes in Lepraria (Stereocaulaceae).</title>
        <authorList>
            <person name="Doellman M."/>
            <person name="Sun Y."/>
            <person name="Barcenas-Pena A."/>
            <person name="Lumbsch H.T."/>
            <person name="Grewe F."/>
        </authorList>
    </citation>
    <scope>NUCLEOTIDE SEQUENCE [LARGE SCALE GENOMIC DNA]</scope>
    <source>
        <strain evidence="2 3">Grewe 0041</strain>
    </source>
</reference>
<feature type="compositionally biased region" description="Basic and acidic residues" evidence="1">
    <location>
        <begin position="546"/>
        <end position="559"/>
    </location>
</feature>
<dbReference type="PANTHER" id="PTHR34755:SF4">
    <property type="entry name" value="F-BOX DOMAIN-CONTAINING PROTEIN"/>
    <property type="match status" value="1"/>
</dbReference>
<protein>
    <submittedName>
        <fullName evidence="2">Uncharacterized protein</fullName>
    </submittedName>
</protein>
<dbReference type="Proteomes" id="UP001590951">
    <property type="component" value="Unassembled WGS sequence"/>
</dbReference>
<keyword evidence="3" id="KW-1185">Reference proteome</keyword>
<dbReference type="PANTHER" id="PTHR34755">
    <property type="entry name" value="SERINE/ARGININE REPETITIVE MATRIX PROTEIN 3-RELATED"/>
    <property type="match status" value="1"/>
</dbReference>
<proteinExistence type="predicted"/>
<name>A0ABR4AW86_9LECA</name>
<accession>A0ABR4AW86</accession>
<organism evidence="2 3">
    <name type="scientific">Lepraria finkii</name>
    <dbReference type="NCBI Taxonomy" id="1340010"/>
    <lineage>
        <taxon>Eukaryota</taxon>
        <taxon>Fungi</taxon>
        <taxon>Dikarya</taxon>
        <taxon>Ascomycota</taxon>
        <taxon>Pezizomycotina</taxon>
        <taxon>Lecanoromycetes</taxon>
        <taxon>OSLEUM clade</taxon>
        <taxon>Lecanoromycetidae</taxon>
        <taxon>Lecanorales</taxon>
        <taxon>Lecanorineae</taxon>
        <taxon>Stereocaulaceae</taxon>
        <taxon>Lepraria</taxon>
    </lineage>
</organism>
<dbReference type="InterPro" id="IPR052109">
    <property type="entry name" value="SRRM_Domain-Containing"/>
</dbReference>
<evidence type="ECO:0000313" key="2">
    <source>
        <dbReference type="EMBL" id="KAL2049172.1"/>
    </source>
</evidence>
<comment type="caution">
    <text evidence="2">The sequence shown here is derived from an EMBL/GenBank/DDBJ whole genome shotgun (WGS) entry which is preliminary data.</text>
</comment>
<gene>
    <name evidence="2" type="ORF">ABVK25_010602</name>
</gene>
<dbReference type="EMBL" id="JBHFEH010000070">
    <property type="protein sequence ID" value="KAL2049172.1"/>
    <property type="molecule type" value="Genomic_DNA"/>
</dbReference>
<feature type="region of interest" description="Disordered" evidence="1">
    <location>
        <begin position="545"/>
        <end position="685"/>
    </location>
</feature>
<evidence type="ECO:0000256" key="1">
    <source>
        <dbReference type="SAM" id="MobiDB-lite"/>
    </source>
</evidence>
<dbReference type="InterPro" id="IPR032675">
    <property type="entry name" value="LRR_dom_sf"/>
</dbReference>